<dbReference type="eggNOG" id="KOG0975">
    <property type="taxonomic scope" value="Eukaryota"/>
</dbReference>
<organism evidence="2">
    <name type="scientific">Metarhizium acridum (strain CQMa 102)</name>
    <dbReference type="NCBI Taxonomy" id="655827"/>
    <lineage>
        <taxon>Eukaryota</taxon>
        <taxon>Fungi</taxon>
        <taxon>Dikarya</taxon>
        <taxon>Ascomycota</taxon>
        <taxon>Pezizomycotina</taxon>
        <taxon>Sordariomycetes</taxon>
        <taxon>Hypocreomycetidae</taxon>
        <taxon>Hypocreales</taxon>
        <taxon>Clavicipitaceae</taxon>
        <taxon>Metarhizium</taxon>
    </lineage>
</organism>
<dbReference type="OrthoDB" id="25921at2759"/>
<dbReference type="EMBL" id="GL698504">
    <property type="protein sequence ID" value="EFY89041.1"/>
    <property type="molecule type" value="Genomic_DNA"/>
</dbReference>
<sequence>MRTQRVLHGEGKVSLAYWERVSNSQANTSPYSAGIAWVAGQPAPLVEAKIPLIDQGFSHGDSTYDVISLWNGKIFRLDDHISRLEESCSRIRLQLPLTKRDLIQTLDDMARLSLLQGAHVQIVVTRGT</sequence>
<evidence type="ECO:0000313" key="1">
    <source>
        <dbReference type="EMBL" id="EFY89041.1"/>
    </source>
</evidence>
<reference evidence="1 2" key="1">
    <citation type="journal article" date="2011" name="PLoS Genet.">
        <title>Genome sequencing and comparative transcriptomics of the model entomopathogenic fungi Metarhizium anisopliae and M. acridum.</title>
        <authorList>
            <person name="Gao Q."/>
            <person name="Jin K."/>
            <person name="Ying S.H."/>
            <person name="Zhang Y."/>
            <person name="Xiao G."/>
            <person name="Shang Y."/>
            <person name="Duan Z."/>
            <person name="Hu X."/>
            <person name="Xie X.Q."/>
            <person name="Zhou G."/>
            <person name="Peng G."/>
            <person name="Luo Z."/>
            <person name="Huang W."/>
            <person name="Wang B."/>
            <person name="Fang W."/>
            <person name="Wang S."/>
            <person name="Zhong Y."/>
            <person name="Ma L.J."/>
            <person name="St Leger R.J."/>
            <person name="Zhao G.P."/>
            <person name="Pei Y."/>
            <person name="Feng M.G."/>
            <person name="Xia Y."/>
            <person name="Wang C."/>
        </authorList>
    </citation>
    <scope>NUCLEOTIDE SEQUENCE [LARGE SCALE GENOMIC DNA]</scope>
    <source>
        <strain evidence="1 2">CQMa 102</strain>
    </source>
</reference>
<accession>E9E524</accession>
<keyword evidence="2" id="KW-1185">Reference proteome</keyword>
<dbReference type="HOGENOM" id="CLU_1960081_0_0_1"/>
<gene>
    <name evidence="1" type="ORF">MAC_04972</name>
</gene>
<dbReference type="SUPFAM" id="SSF56752">
    <property type="entry name" value="D-aminoacid aminotransferase-like PLP-dependent enzymes"/>
    <property type="match status" value="1"/>
</dbReference>
<dbReference type="Proteomes" id="UP000002499">
    <property type="component" value="Unassembled WGS sequence"/>
</dbReference>
<dbReference type="InterPro" id="IPR001544">
    <property type="entry name" value="Aminotrans_IV"/>
</dbReference>
<dbReference type="InterPro" id="IPR036038">
    <property type="entry name" value="Aminotransferase-like"/>
</dbReference>
<evidence type="ECO:0000313" key="2">
    <source>
        <dbReference type="Proteomes" id="UP000002499"/>
    </source>
</evidence>
<name>E9E524_METAQ</name>
<dbReference type="STRING" id="655827.E9E524"/>
<dbReference type="Pfam" id="PF01063">
    <property type="entry name" value="Aminotran_4"/>
    <property type="match status" value="1"/>
</dbReference>
<dbReference type="AlphaFoldDB" id="E9E524"/>
<dbReference type="InParanoid" id="E9E524"/>
<protein>
    <submittedName>
        <fullName evidence="1">Uncharacterized protein</fullName>
    </submittedName>
</protein>
<proteinExistence type="predicted"/>
<dbReference type="OMA" id="MEPAMQP"/>
<dbReference type="Gene3D" id="3.30.470.10">
    <property type="match status" value="1"/>
</dbReference>
<dbReference type="GO" id="GO:0003824">
    <property type="term" value="F:catalytic activity"/>
    <property type="evidence" value="ECO:0007669"/>
    <property type="project" value="InterPro"/>
</dbReference>
<dbReference type="InterPro" id="IPR043131">
    <property type="entry name" value="BCAT-like_N"/>
</dbReference>